<feature type="transmembrane region" description="Helical" evidence="1">
    <location>
        <begin position="73"/>
        <end position="90"/>
    </location>
</feature>
<sequence length="413" mass="44662">MPRINISSADSPDSLGRRKQHWWGHPVLALGFRPFYLLAAAFAAIGVPLWLAVYSGWIPVAPRISLGWHMHEMIFGFVVAVIVGFLFTAARNWTNLPTPHGRHLAALCALWIAGRVAMLMADPVVAAAIDLAFIPCAAWPLWGVLRQAGNRRNLLLIVFLALLSVVNGLFHAANLGWIAVSPTLAIQTAILIVVMVETVIGGRVIPVFTKNTVSGSQPAMRPQLDRVALDRVALDRVALALVALTAIAWLCRFPGDVIAIVAVLAAGAQSLRLASWTPQRSWRHPLLWILHLSYAWIPLGLVLIALTALHIVPESSAFHALAIGAMAGLIIGMLTRTALGHTGRPLQAGRREVAMYVLIQIGAVARLCANITSLDIRASALLAATLCWTCAFLLYLLVYGPYLLHARIDGKEG</sequence>
<dbReference type="Proteomes" id="UP001595530">
    <property type="component" value="Unassembled WGS sequence"/>
</dbReference>
<comment type="caution">
    <text evidence="2">The sequence shown here is derived from an EMBL/GenBank/DDBJ whole genome shotgun (WGS) entry which is preliminary data.</text>
</comment>
<feature type="transmembrane region" description="Helical" evidence="1">
    <location>
        <begin position="355"/>
        <end position="374"/>
    </location>
</feature>
<organism evidence="2 3">
    <name type="scientific">Undibacterium arcticum</name>
    <dbReference type="NCBI Taxonomy" id="1762892"/>
    <lineage>
        <taxon>Bacteria</taxon>
        <taxon>Pseudomonadati</taxon>
        <taxon>Pseudomonadota</taxon>
        <taxon>Betaproteobacteria</taxon>
        <taxon>Burkholderiales</taxon>
        <taxon>Oxalobacteraceae</taxon>
        <taxon>Undibacterium</taxon>
    </lineage>
</organism>
<feature type="transmembrane region" description="Helical" evidence="1">
    <location>
        <begin position="317"/>
        <end position="334"/>
    </location>
</feature>
<feature type="transmembrane region" description="Helical" evidence="1">
    <location>
        <begin position="380"/>
        <end position="404"/>
    </location>
</feature>
<feature type="transmembrane region" description="Helical" evidence="1">
    <location>
        <begin position="124"/>
        <end position="142"/>
    </location>
</feature>
<dbReference type="Pfam" id="PF05940">
    <property type="entry name" value="NnrS"/>
    <property type="match status" value="1"/>
</dbReference>
<feature type="transmembrane region" description="Helical" evidence="1">
    <location>
        <begin position="102"/>
        <end position="118"/>
    </location>
</feature>
<reference evidence="3" key="1">
    <citation type="journal article" date="2019" name="Int. J. Syst. Evol. Microbiol.">
        <title>The Global Catalogue of Microorganisms (GCM) 10K type strain sequencing project: providing services to taxonomists for standard genome sequencing and annotation.</title>
        <authorList>
            <consortium name="The Broad Institute Genomics Platform"/>
            <consortium name="The Broad Institute Genome Sequencing Center for Infectious Disease"/>
            <person name="Wu L."/>
            <person name="Ma J."/>
        </authorList>
    </citation>
    <scope>NUCLEOTIDE SEQUENCE [LARGE SCALE GENOMIC DNA]</scope>
    <source>
        <strain evidence="3">KCTC 42986</strain>
    </source>
</reference>
<gene>
    <name evidence="2" type="ORF">ACFOFO_09840</name>
</gene>
<name>A0ABV7F029_9BURK</name>
<feature type="transmembrane region" description="Helical" evidence="1">
    <location>
        <begin position="35"/>
        <end position="53"/>
    </location>
</feature>
<keyword evidence="1" id="KW-0472">Membrane</keyword>
<accession>A0ABV7F029</accession>
<feature type="transmembrane region" description="Helical" evidence="1">
    <location>
        <begin position="154"/>
        <end position="178"/>
    </location>
</feature>
<feature type="transmembrane region" description="Helical" evidence="1">
    <location>
        <begin position="184"/>
        <end position="208"/>
    </location>
</feature>
<dbReference type="EMBL" id="JBHRTP010000024">
    <property type="protein sequence ID" value="MFC3108259.1"/>
    <property type="molecule type" value="Genomic_DNA"/>
</dbReference>
<keyword evidence="3" id="KW-1185">Reference proteome</keyword>
<proteinExistence type="predicted"/>
<evidence type="ECO:0000256" key="1">
    <source>
        <dbReference type="SAM" id="Phobius"/>
    </source>
</evidence>
<feature type="transmembrane region" description="Helical" evidence="1">
    <location>
        <begin position="286"/>
        <end position="311"/>
    </location>
</feature>
<evidence type="ECO:0000313" key="2">
    <source>
        <dbReference type="EMBL" id="MFC3108259.1"/>
    </source>
</evidence>
<keyword evidence="1" id="KW-0812">Transmembrane</keyword>
<dbReference type="InterPro" id="IPR010266">
    <property type="entry name" value="NnrS"/>
</dbReference>
<keyword evidence="1" id="KW-1133">Transmembrane helix</keyword>
<protein>
    <submittedName>
        <fullName evidence="2">NnrS family protein</fullName>
    </submittedName>
</protein>
<evidence type="ECO:0000313" key="3">
    <source>
        <dbReference type="Proteomes" id="UP001595530"/>
    </source>
</evidence>
<dbReference type="RefSeq" id="WP_390326097.1">
    <property type="nucleotide sequence ID" value="NZ_JBHRTP010000024.1"/>
</dbReference>